<evidence type="ECO:0000313" key="3">
    <source>
        <dbReference type="Proteomes" id="UP000233551"/>
    </source>
</evidence>
<feature type="region of interest" description="Disordered" evidence="1">
    <location>
        <begin position="214"/>
        <end position="260"/>
    </location>
</feature>
<evidence type="ECO:0000313" key="2">
    <source>
        <dbReference type="EMBL" id="PKI37657.1"/>
    </source>
</evidence>
<name>A0A2I0I119_PUNGR</name>
<keyword evidence="3" id="KW-1185">Reference proteome</keyword>
<protein>
    <submittedName>
        <fullName evidence="2">Uncharacterized protein</fullName>
    </submittedName>
</protein>
<feature type="compositionally biased region" description="Basic and acidic residues" evidence="1">
    <location>
        <begin position="219"/>
        <end position="236"/>
    </location>
</feature>
<dbReference type="EMBL" id="PGOL01004345">
    <property type="protein sequence ID" value="PKI37657.1"/>
    <property type="molecule type" value="Genomic_DNA"/>
</dbReference>
<dbReference type="AlphaFoldDB" id="A0A2I0I119"/>
<dbReference type="Proteomes" id="UP000233551">
    <property type="component" value="Unassembled WGS sequence"/>
</dbReference>
<evidence type="ECO:0000256" key="1">
    <source>
        <dbReference type="SAM" id="MobiDB-lite"/>
    </source>
</evidence>
<accession>A0A2I0I119</accession>
<proteinExistence type="predicted"/>
<reference evidence="2 3" key="1">
    <citation type="submission" date="2017-11" db="EMBL/GenBank/DDBJ databases">
        <title>De-novo sequencing of pomegranate (Punica granatum L.) genome.</title>
        <authorList>
            <person name="Akparov Z."/>
            <person name="Amiraslanov A."/>
            <person name="Hajiyeva S."/>
            <person name="Abbasov M."/>
            <person name="Kaur K."/>
            <person name="Hamwieh A."/>
            <person name="Solovyev V."/>
            <person name="Salamov A."/>
            <person name="Braich B."/>
            <person name="Kosarev P."/>
            <person name="Mahmoud A."/>
            <person name="Hajiyev E."/>
            <person name="Babayeva S."/>
            <person name="Izzatullayeva V."/>
            <person name="Mammadov A."/>
            <person name="Mammadov A."/>
            <person name="Sharifova S."/>
            <person name="Ojaghi J."/>
            <person name="Eynullazada K."/>
            <person name="Bayramov B."/>
            <person name="Abdulazimova A."/>
            <person name="Shahmuradov I."/>
        </authorList>
    </citation>
    <scope>NUCLEOTIDE SEQUENCE [LARGE SCALE GENOMIC DNA]</scope>
    <source>
        <strain evidence="3">cv. AG2017</strain>
        <tissue evidence="2">Leaf</tissue>
    </source>
</reference>
<gene>
    <name evidence="2" type="ORF">CRG98_041950</name>
</gene>
<sequence>MTELKETIQRQQLELRLGHLTAQQPLAPAAAPHQKNLEFIYIISFSLSLSPVFPTSLHVASPRLAHRTGGPRRTNTNAPAQGARPIQNTSPEPTTTPGCYPYETHVTSAHVAAHGWSSVHVLVQLHAGGREGRKKILCWWILDDIAGGAHAVNAPPPDSVIIPSLPYPNSRFRRRCRLTVKVGPTHSPPPPSVPSRQGYFLIVSASAGSPDVYVLPRLPSDRKGDDLDSSGKDKPVRKSRGRVMHPAVKDRKWGWGGPPSPLPSFASHHRLL</sequence>
<organism evidence="2 3">
    <name type="scientific">Punica granatum</name>
    <name type="common">Pomegranate</name>
    <dbReference type="NCBI Taxonomy" id="22663"/>
    <lineage>
        <taxon>Eukaryota</taxon>
        <taxon>Viridiplantae</taxon>
        <taxon>Streptophyta</taxon>
        <taxon>Embryophyta</taxon>
        <taxon>Tracheophyta</taxon>
        <taxon>Spermatophyta</taxon>
        <taxon>Magnoliopsida</taxon>
        <taxon>eudicotyledons</taxon>
        <taxon>Gunneridae</taxon>
        <taxon>Pentapetalae</taxon>
        <taxon>rosids</taxon>
        <taxon>malvids</taxon>
        <taxon>Myrtales</taxon>
        <taxon>Lythraceae</taxon>
        <taxon>Punica</taxon>
    </lineage>
</organism>
<feature type="region of interest" description="Disordered" evidence="1">
    <location>
        <begin position="63"/>
        <end position="98"/>
    </location>
</feature>
<comment type="caution">
    <text evidence="2">The sequence shown here is derived from an EMBL/GenBank/DDBJ whole genome shotgun (WGS) entry which is preliminary data.</text>
</comment>
<feature type="compositionally biased region" description="Polar residues" evidence="1">
    <location>
        <begin position="86"/>
        <end position="97"/>
    </location>
</feature>